<dbReference type="AlphaFoldDB" id="A0A2P8IG92"/>
<comment type="caution">
    <text evidence="9">The sequence shown here is derived from an EMBL/GenBank/DDBJ whole genome shotgun (WGS) entry which is preliminary data.</text>
</comment>
<accession>A0A2P8IG92</accession>
<evidence type="ECO:0000256" key="6">
    <source>
        <dbReference type="RuleBase" id="RU003983"/>
    </source>
</evidence>
<evidence type="ECO:0000256" key="3">
    <source>
        <dbReference type="ARBA" id="ARBA00022801"/>
    </source>
</evidence>
<keyword evidence="5 6" id="KW-0482">Metalloprotease</keyword>
<keyword evidence="4 6" id="KW-0862">Zinc</keyword>
<dbReference type="Pfam" id="PF01435">
    <property type="entry name" value="Peptidase_M48"/>
    <property type="match status" value="1"/>
</dbReference>
<dbReference type="EMBL" id="PYAX01000002">
    <property type="protein sequence ID" value="PSL57479.1"/>
    <property type="molecule type" value="Genomic_DNA"/>
</dbReference>
<keyword evidence="7" id="KW-0812">Transmembrane</keyword>
<evidence type="ECO:0000256" key="4">
    <source>
        <dbReference type="ARBA" id="ARBA00022833"/>
    </source>
</evidence>
<dbReference type="GO" id="GO:0046872">
    <property type="term" value="F:metal ion binding"/>
    <property type="evidence" value="ECO:0007669"/>
    <property type="project" value="UniProtKB-KW"/>
</dbReference>
<dbReference type="CDD" id="cd07326">
    <property type="entry name" value="M56_BlaR1_MecR1_like"/>
    <property type="match status" value="1"/>
</dbReference>
<evidence type="ECO:0000259" key="8">
    <source>
        <dbReference type="Pfam" id="PF01435"/>
    </source>
</evidence>
<keyword evidence="3 6" id="KW-0378">Hydrolase</keyword>
<reference evidence="9 10" key="1">
    <citation type="submission" date="2018-03" db="EMBL/GenBank/DDBJ databases">
        <title>Genomic Encyclopedia of Type Strains, Phase III (KMG-III): the genomes of soil and plant-associated and newly described type strains.</title>
        <authorList>
            <person name="Whitman W."/>
        </authorList>
    </citation>
    <scope>NUCLEOTIDE SEQUENCE [LARGE SCALE GENOMIC DNA]</scope>
    <source>
        <strain evidence="9 10">CGMCC 4.7097</strain>
    </source>
</reference>
<feature type="transmembrane region" description="Helical" evidence="7">
    <location>
        <begin position="6"/>
        <end position="24"/>
    </location>
</feature>
<keyword evidence="10" id="KW-1185">Reference proteome</keyword>
<evidence type="ECO:0000313" key="9">
    <source>
        <dbReference type="EMBL" id="PSL57479.1"/>
    </source>
</evidence>
<keyword evidence="7" id="KW-0472">Membrane</keyword>
<dbReference type="RefSeq" id="WP_219910614.1">
    <property type="nucleotide sequence ID" value="NZ_PYAX01000002.1"/>
</dbReference>
<dbReference type="InterPro" id="IPR052173">
    <property type="entry name" value="Beta-lactam_resp_regulator"/>
</dbReference>
<dbReference type="GO" id="GO:0004222">
    <property type="term" value="F:metalloendopeptidase activity"/>
    <property type="evidence" value="ECO:0007669"/>
    <property type="project" value="InterPro"/>
</dbReference>
<comment type="cofactor">
    <cofactor evidence="6">
        <name>Zn(2+)</name>
        <dbReference type="ChEBI" id="CHEBI:29105"/>
    </cofactor>
    <text evidence="6">Binds 1 zinc ion per subunit.</text>
</comment>
<keyword evidence="7" id="KW-1133">Transmembrane helix</keyword>
<evidence type="ECO:0000313" key="10">
    <source>
        <dbReference type="Proteomes" id="UP000241118"/>
    </source>
</evidence>
<feature type="transmembrane region" description="Helical" evidence="7">
    <location>
        <begin position="81"/>
        <end position="107"/>
    </location>
</feature>
<feature type="transmembrane region" description="Helical" evidence="7">
    <location>
        <begin position="36"/>
        <end position="61"/>
    </location>
</feature>
<gene>
    <name evidence="9" type="ORF">B0I31_102458</name>
</gene>
<dbReference type="PANTHER" id="PTHR34978">
    <property type="entry name" value="POSSIBLE SENSOR-TRANSDUCER PROTEIN BLAR"/>
    <property type="match status" value="1"/>
</dbReference>
<proteinExistence type="inferred from homology"/>
<name>A0A2P8IG92_SACCR</name>
<keyword evidence="2" id="KW-0479">Metal-binding</keyword>
<dbReference type="PANTHER" id="PTHR34978:SF3">
    <property type="entry name" value="SLR0241 PROTEIN"/>
    <property type="match status" value="1"/>
</dbReference>
<keyword evidence="1 6" id="KW-0645">Protease</keyword>
<evidence type="ECO:0000256" key="7">
    <source>
        <dbReference type="SAM" id="Phobius"/>
    </source>
</evidence>
<dbReference type="InterPro" id="IPR001915">
    <property type="entry name" value="Peptidase_M48"/>
</dbReference>
<comment type="similarity">
    <text evidence="6">Belongs to the peptidase M48 family.</text>
</comment>
<protein>
    <submittedName>
        <fullName evidence="9">Peptidase M48-like protein</fullName>
    </submittedName>
</protein>
<sequence>MNAALHLAATLVLCVAVAGPLARARWVWRAPRTGILLWQMLGLSWALSAVGLLLALGLAPYDAPIPVALARWVDDAVRGDVTPFAVLVVLGLLSALDLVIGLVWTWCSVLRVRRRHRDVLALVARRDDAAPGAFVLDHPHVVAYCVPGARSAVVLSSGALTALTRDQVDAVLGHEHAHGRERHDLVLLPFSALCAVLPKVRLVRSVARAVALLVEMRADESASLRHGAQPLAAALRRFGSARPPEGALGAADVAVEARLDRLAGLPPLPGALRWSALVTGLVLVSTPLSFLVR</sequence>
<dbReference type="Proteomes" id="UP000241118">
    <property type="component" value="Unassembled WGS sequence"/>
</dbReference>
<evidence type="ECO:0000256" key="1">
    <source>
        <dbReference type="ARBA" id="ARBA00022670"/>
    </source>
</evidence>
<evidence type="ECO:0000256" key="5">
    <source>
        <dbReference type="ARBA" id="ARBA00023049"/>
    </source>
</evidence>
<evidence type="ECO:0000256" key="2">
    <source>
        <dbReference type="ARBA" id="ARBA00022723"/>
    </source>
</evidence>
<dbReference type="GO" id="GO:0006508">
    <property type="term" value="P:proteolysis"/>
    <property type="evidence" value="ECO:0007669"/>
    <property type="project" value="UniProtKB-KW"/>
</dbReference>
<feature type="domain" description="Peptidase M48" evidence="8">
    <location>
        <begin position="115"/>
        <end position="192"/>
    </location>
</feature>
<organism evidence="9 10">
    <name type="scientific">Saccharothrix carnea</name>
    <dbReference type="NCBI Taxonomy" id="1280637"/>
    <lineage>
        <taxon>Bacteria</taxon>
        <taxon>Bacillati</taxon>
        <taxon>Actinomycetota</taxon>
        <taxon>Actinomycetes</taxon>
        <taxon>Pseudonocardiales</taxon>
        <taxon>Pseudonocardiaceae</taxon>
        <taxon>Saccharothrix</taxon>
    </lineage>
</organism>
<dbReference type="Gene3D" id="3.30.2010.10">
    <property type="entry name" value="Metalloproteases ('zincins'), catalytic domain"/>
    <property type="match status" value="1"/>
</dbReference>